<feature type="repeat" description="PPR" evidence="1">
    <location>
        <begin position="763"/>
        <end position="798"/>
    </location>
</feature>
<proteinExistence type="predicted"/>
<dbReference type="PROSITE" id="PS51375">
    <property type="entry name" value="PPR"/>
    <property type="match status" value="1"/>
</dbReference>
<dbReference type="OrthoDB" id="10355013at2759"/>
<dbReference type="PANTHER" id="PTHR47939">
    <property type="entry name" value="MEMBRANE-ASSOCIATED SALT-INDUCIBLE PROTEIN-LIKE"/>
    <property type="match status" value="1"/>
</dbReference>
<dbReference type="Pfam" id="PF01535">
    <property type="entry name" value="PPR"/>
    <property type="match status" value="1"/>
</dbReference>
<accession>A0A9W8AZM3</accession>
<gene>
    <name evidence="2" type="ORF">H4R34_004709</name>
</gene>
<evidence type="ECO:0008006" key="4">
    <source>
        <dbReference type="Google" id="ProtNLM"/>
    </source>
</evidence>
<organism evidence="2 3">
    <name type="scientific">Dimargaris verticillata</name>
    <dbReference type="NCBI Taxonomy" id="2761393"/>
    <lineage>
        <taxon>Eukaryota</taxon>
        <taxon>Fungi</taxon>
        <taxon>Fungi incertae sedis</taxon>
        <taxon>Zoopagomycota</taxon>
        <taxon>Kickxellomycotina</taxon>
        <taxon>Dimargaritomycetes</taxon>
        <taxon>Dimargaritales</taxon>
        <taxon>Dimargaritaceae</taxon>
        <taxon>Dimargaris</taxon>
    </lineage>
</organism>
<evidence type="ECO:0000313" key="3">
    <source>
        <dbReference type="Proteomes" id="UP001151582"/>
    </source>
</evidence>
<dbReference type="InterPro" id="IPR050667">
    <property type="entry name" value="PPR-containing_protein"/>
</dbReference>
<sequence>MDLVQAVAHHVVRPHHPVNLHSFNSVLSAALRCSGIRYLLTQFSLMQKLGLQPDAITCSIVLTAIRHPSAQLEIVARVLQKLPPLTSFPFDQVLYANYLWTQRQQSRGSFIDRNVWLALQQHAEVLTPATLVKLLQVFRQVRDKTALRALYSWWRAQATPADQALVIRGFSVAVRAVADVCGPQEALPIEQDFLALEIDPDISLGLAFARVHVALKNTVRVYEWVCWMHHHRDWPLQPLTMRYTLLAWAVQLKNASLGGFVLDRLMEDVAQGKVTLTIDATWFMLPLYSFQRNLDGVQALEKYVARYLPNGQRSLDYLVHLILAYSRLGEYNRVLDLLPSLAPHRRKFKLVHYHRLLQTLRPLGINAWWGLYRSLYDRLPQEIAVAYAERSVMVTLVPPALTTVSPLKSRPIPRPISKTFMLVFDCCIATQSMSYMQSLLHDWQESGSKPSPVMFEQMLSTLLHHNQLHLAYIVSQMMITDRVPPSPTALNQLAHQVSDSYGHQIVCQLYRLVCQNPNAVVPASTYVQLLTLQHLAADDEARVVADIIADLYAQHPSNALPPAQANRILDVLFTHAKYNSVIRVYSAFVEHHATMPSLAQGWVVRAYCQLGALAPALNLLEQMIGRAQVPIMPGVLVNLLEVCYAQWTRDGELALVQQVASTVKSIVDRDLWTRPSPRVVRRLMQLLNATQAFPQTVQLWHQIYLNSAYLDQGSAGQSTTMDTRLLVSQHVLSYTIEALGATGDLAGLDDLLTYCRDHQVVLNGLAYEHLVVAYCRQGDADRALQVFTRQMTPSGSTKSVFTPTRHALIILLRLTALQKRDDVRRALLAWLTQNYPTYLKALRETGQISV</sequence>
<dbReference type="EMBL" id="JANBQB010000651">
    <property type="protein sequence ID" value="KAJ1974456.1"/>
    <property type="molecule type" value="Genomic_DNA"/>
</dbReference>
<dbReference type="InterPro" id="IPR011990">
    <property type="entry name" value="TPR-like_helical_dom_sf"/>
</dbReference>
<dbReference type="AlphaFoldDB" id="A0A9W8AZM3"/>
<dbReference type="Proteomes" id="UP001151582">
    <property type="component" value="Unassembled WGS sequence"/>
</dbReference>
<dbReference type="InterPro" id="IPR002885">
    <property type="entry name" value="PPR_rpt"/>
</dbReference>
<evidence type="ECO:0000313" key="2">
    <source>
        <dbReference type="EMBL" id="KAJ1974456.1"/>
    </source>
</evidence>
<evidence type="ECO:0000256" key="1">
    <source>
        <dbReference type="PROSITE-ProRule" id="PRU00708"/>
    </source>
</evidence>
<dbReference type="PANTHER" id="PTHR47939:SF5">
    <property type="entry name" value="PENTACOTRIPEPTIDE-REPEAT REGION OF PRORP DOMAIN-CONTAINING PROTEIN"/>
    <property type="match status" value="1"/>
</dbReference>
<comment type="caution">
    <text evidence="2">The sequence shown here is derived from an EMBL/GenBank/DDBJ whole genome shotgun (WGS) entry which is preliminary data.</text>
</comment>
<reference evidence="2" key="1">
    <citation type="submission" date="2022-07" db="EMBL/GenBank/DDBJ databases">
        <title>Phylogenomic reconstructions and comparative analyses of Kickxellomycotina fungi.</title>
        <authorList>
            <person name="Reynolds N.K."/>
            <person name="Stajich J.E."/>
            <person name="Barry K."/>
            <person name="Grigoriev I.V."/>
            <person name="Crous P."/>
            <person name="Smith M.E."/>
        </authorList>
    </citation>
    <scope>NUCLEOTIDE SEQUENCE</scope>
    <source>
        <strain evidence="2">RSA 567</strain>
    </source>
</reference>
<keyword evidence="3" id="KW-1185">Reference proteome</keyword>
<name>A0A9W8AZM3_9FUNG</name>
<dbReference type="Gene3D" id="1.25.40.10">
    <property type="entry name" value="Tetratricopeptide repeat domain"/>
    <property type="match status" value="3"/>
</dbReference>
<protein>
    <recommendedName>
        <fullName evidence="4">Pentacotripeptide-repeat region of PRORP domain-containing protein</fullName>
    </recommendedName>
</protein>